<proteinExistence type="predicted"/>
<accession>A0AAD2DQV2</accession>
<dbReference type="Proteomes" id="UP000834106">
    <property type="component" value="Chromosome 6"/>
</dbReference>
<keyword evidence="3" id="KW-1185">Reference proteome</keyword>
<reference evidence="2" key="1">
    <citation type="submission" date="2023-05" db="EMBL/GenBank/DDBJ databases">
        <authorList>
            <person name="Huff M."/>
        </authorList>
    </citation>
    <scope>NUCLEOTIDE SEQUENCE</scope>
</reference>
<feature type="compositionally biased region" description="Acidic residues" evidence="1">
    <location>
        <begin position="63"/>
        <end position="79"/>
    </location>
</feature>
<name>A0AAD2DQV2_9LAMI</name>
<dbReference type="EMBL" id="OU503041">
    <property type="protein sequence ID" value="CAI9762894.1"/>
    <property type="molecule type" value="Genomic_DNA"/>
</dbReference>
<feature type="region of interest" description="Disordered" evidence="1">
    <location>
        <begin position="28"/>
        <end position="85"/>
    </location>
</feature>
<dbReference type="AlphaFoldDB" id="A0AAD2DQV2"/>
<evidence type="ECO:0000313" key="2">
    <source>
        <dbReference type="EMBL" id="CAI9762894.1"/>
    </source>
</evidence>
<feature type="region of interest" description="Disordered" evidence="1">
    <location>
        <begin position="125"/>
        <end position="146"/>
    </location>
</feature>
<organism evidence="2 3">
    <name type="scientific">Fraxinus pennsylvanica</name>
    <dbReference type="NCBI Taxonomy" id="56036"/>
    <lineage>
        <taxon>Eukaryota</taxon>
        <taxon>Viridiplantae</taxon>
        <taxon>Streptophyta</taxon>
        <taxon>Embryophyta</taxon>
        <taxon>Tracheophyta</taxon>
        <taxon>Spermatophyta</taxon>
        <taxon>Magnoliopsida</taxon>
        <taxon>eudicotyledons</taxon>
        <taxon>Gunneridae</taxon>
        <taxon>Pentapetalae</taxon>
        <taxon>asterids</taxon>
        <taxon>lamiids</taxon>
        <taxon>Lamiales</taxon>
        <taxon>Oleaceae</taxon>
        <taxon>Oleeae</taxon>
        <taxon>Fraxinus</taxon>
    </lineage>
</organism>
<evidence type="ECO:0000313" key="3">
    <source>
        <dbReference type="Proteomes" id="UP000834106"/>
    </source>
</evidence>
<sequence>MPCVLYTIHFDHVETCLAENVAAIEPKIKMMKEERSKRKGNREGAKEKGKFERQRTCYSTNQDMDDVDDDDDDDDDDDPLILRRKVPENGDIGAWQPSCVIGRPGIDAVASAKTRRIIQGVAKDAEEFDPFSERGAKEGGSEIVGS</sequence>
<gene>
    <name evidence="2" type="ORF">FPE_LOCUS10324</name>
</gene>
<feature type="compositionally biased region" description="Basic and acidic residues" evidence="1">
    <location>
        <begin position="131"/>
        <end position="140"/>
    </location>
</feature>
<evidence type="ECO:0000256" key="1">
    <source>
        <dbReference type="SAM" id="MobiDB-lite"/>
    </source>
</evidence>
<protein>
    <submittedName>
        <fullName evidence="2">Uncharacterized protein</fullName>
    </submittedName>
</protein>
<feature type="compositionally biased region" description="Basic and acidic residues" evidence="1">
    <location>
        <begin position="28"/>
        <end position="55"/>
    </location>
</feature>